<dbReference type="InterPro" id="IPR019422">
    <property type="entry name" value="7TM_GPCR_serpentine_rcpt_Srh"/>
</dbReference>
<keyword evidence="1" id="KW-0812">Transmembrane</keyword>
<keyword evidence="1" id="KW-1133">Transmembrane helix</keyword>
<keyword evidence="1" id="KW-0472">Membrane</keyword>
<proteinExistence type="predicted"/>
<name>A0A914I264_GLORO</name>
<sequence>MSLTSVIVLNSSNSSSLVGYDENVESFYLTFLDIGTWLAIIVQLFFYRFVFRSTPKNMFNYKITVTNTSTWCLLMTIFFGVLLRPVPLFPIPAAKVTGPLKNFGEFWGAQYAWIFAVLCTANFISACMNCFVVLAIFLLEPRGFFGRLSRVQGICLAMFNHLLTSTAVVLFMTVVYAPVTDLKEKLLSRYPAELSPVLSPNDAIVFGYDPAHGPNLMAAFVLILFLVQGNIVNTLYALLVRKIWVQIKKSSARETARNRRNVVLMLTARMTFPTLFGFLPLMISCACLWFEVRNAFAFYCALSAIPIIHGLFNVLATIL</sequence>
<feature type="transmembrane region" description="Helical" evidence="1">
    <location>
        <begin position="151"/>
        <end position="177"/>
    </location>
</feature>
<feature type="transmembrane region" description="Helical" evidence="1">
    <location>
        <begin position="296"/>
        <end position="316"/>
    </location>
</feature>
<dbReference type="Pfam" id="PF10318">
    <property type="entry name" value="7TM_GPCR_Srh"/>
    <property type="match status" value="1"/>
</dbReference>
<feature type="transmembrane region" description="Helical" evidence="1">
    <location>
        <begin position="216"/>
        <end position="240"/>
    </location>
</feature>
<dbReference type="PANTHER" id="PTHR45830">
    <property type="entry name" value="SERPENTINE RECEPTOR, CLASS I"/>
    <property type="match status" value="1"/>
</dbReference>
<evidence type="ECO:0000256" key="1">
    <source>
        <dbReference type="SAM" id="Phobius"/>
    </source>
</evidence>
<feature type="transmembrane region" description="Helical" evidence="1">
    <location>
        <begin position="71"/>
        <end position="91"/>
    </location>
</feature>
<evidence type="ECO:0000313" key="3">
    <source>
        <dbReference type="WBParaSite" id="Gr19_v10_g6182.t1"/>
    </source>
</evidence>
<dbReference type="WBParaSite" id="Gr19_v10_g6182.t1">
    <property type="protein sequence ID" value="Gr19_v10_g6182.t1"/>
    <property type="gene ID" value="Gr19_v10_g6182"/>
</dbReference>
<accession>A0A914I264</accession>
<dbReference type="AlphaFoldDB" id="A0A914I264"/>
<protein>
    <submittedName>
        <fullName evidence="3">G protein-coupled receptor</fullName>
    </submittedName>
</protein>
<evidence type="ECO:0000313" key="2">
    <source>
        <dbReference type="Proteomes" id="UP000887572"/>
    </source>
</evidence>
<organism evidence="2 3">
    <name type="scientific">Globodera rostochiensis</name>
    <name type="common">Golden nematode worm</name>
    <name type="synonym">Heterodera rostochiensis</name>
    <dbReference type="NCBI Taxonomy" id="31243"/>
    <lineage>
        <taxon>Eukaryota</taxon>
        <taxon>Metazoa</taxon>
        <taxon>Ecdysozoa</taxon>
        <taxon>Nematoda</taxon>
        <taxon>Chromadorea</taxon>
        <taxon>Rhabditida</taxon>
        <taxon>Tylenchina</taxon>
        <taxon>Tylenchomorpha</taxon>
        <taxon>Tylenchoidea</taxon>
        <taxon>Heteroderidae</taxon>
        <taxon>Heteroderinae</taxon>
        <taxon>Globodera</taxon>
    </lineage>
</organism>
<feature type="transmembrane region" description="Helical" evidence="1">
    <location>
        <begin position="261"/>
        <end position="290"/>
    </location>
</feature>
<reference evidence="3" key="1">
    <citation type="submission" date="2022-11" db="UniProtKB">
        <authorList>
            <consortium name="WormBaseParasite"/>
        </authorList>
    </citation>
    <scope>IDENTIFICATION</scope>
</reference>
<keyword evidence="2" id="KW-1185">Reference proteome</keyword>
<dbReference type="PANTHER" id="PTHR45830:SF15">
    <property type="entry name" value="SERPENTINE RECEPTOR, CLASS I"/>
    <property type="match status" value="1"/>
</dbReference>
<feature type="transmembrane region" description="Helical" evidence="1">
    <location>
        <begin position="111"/>
        <end position="139"/>
    </location>
</feature>
<dbReference type="Proteomes" id="UP000887572">
    <property type="component" value="Unplaced"/>
</dbReference>
<feature type="transmembrane region" description="Helical" evidence="1">
    <location>
        <begin position="27"/>
        <end position="50"/>
    </location>
</feature>